<organism evidence="2">
    <name type="scientific">Arundo donax</name>
    <name type="common">Giant reed</name>
    <name type="synonym">Donax arundinaceus</name>
    <dbReference type="NCBI Taxonomy" id="35708"/>
    <lineage>
        <taxon>Eukaryota</taxon>
        <taxon>Viridiplantae</taxon>
        <taxon>Streptophyta</taxon>
        <taxon>Embryophyta</taxon>
        <taxon>Tracheophyta</taxon>
        <taxon>Spermatophyta</taxon>
        <taxon>Magnoliopsida</taxon>
        <taxon>Liliopsida</taxon>
        <taxon>Poales</taxon>
        <taxon>Poaceae</taxon>
        <taxon>PACMAD clade</taxon>
        <taxon>Arundinoideae</taxon>
        <taxon>Arundineae</taxon>
        <taxon>Arundo</taxon>
    </lineage>
</organism>
<proteinExistence type="predicted"/>
<evidence type="ECO:0000313" key="2">
    <source>
        <dbReference type="EMBL" id="JAE14128.1"/>
    </source>
</evidence>
<reference evidence="2" key="1">
    <citation type="submission" date="2014-09" db="EMBL/GenBank/DDBJ databases">
        <authorList>
            <person name="Magalhaes I.L.F."/>
            <person name="Oliveira U."/>
            <person name="Santos F.R."/>
            <person name="Vidigal T.H.D.A."/>
            <person name="Brescovit A.D."/>
            <person name="Santos A.J."/>
        </authorList>
    </citation>
    <scope>NUCLEOTIDE SEQUENCE</scope>
    <source>
        <tissue evidence="2">Shoot tissue taken approximately 20 cm above the soil surface</tissue>
    </source>
</reference>
<reference evidence="2" key="2">
    <citation type="journal article" date="2015" name="Data Brief">
        <title>Shoot transcriptome of the giant reed, Arundo donax.</title>
        <authorList>
            <person name="Barrero R.A."/>
            <person name="Guerrero F.D."/>
            <person name="Moolhuijzen P."/>
            <person name="Goolsby J.A."/>
            <person name="Tidwell J."/>
            <person name="Bellgard S.E."/>
            <person name="Bellgard M.I."/>
        </authorList>
    </citation>
    <scope>NUCLEOTIDE SEQUENCE</scope>
    <source>
        <tissue evidence="2">Shoot tissue taken approximately 20 cm above the soil surface</tissue>
    </source>
</reference>
<sequence length="45" mass="5042">MGAAACRRDRRCGNRVLAVRRPRHRRPSLALSPLGQATCGERRRG</sequence>
<protein>
    <submittedName>
        <fullName evidence="2">Uncharacterized protein</fullName>
    </submittedName>
</protein>
<dbReference type="EMBL" id="GBRH01183768">
    <property type="protein sequence ID" value="JAE14128.1"/>
    <property type="molecule type" value="Transcribed_RNA"/>
</dbReference>
<accession>A0A0A9G0J7</accession>
<name>A0A0A9G0J7_ARUDO</name>
<evidence type="ECO:0000256" key="1">
    <source>
        <dbReference type="SAM" id="MobiDB-lite"/>
    </source>
</evidence>
<dbReference type="AlphaFoldDB" id="A0A0A9G0J7"/>
<feature type="region of interest" description="Disordered" evidence="1">
    <location>
        <begin position="24"/>
        <end position="45"/>
    </location>
</feature>